<dbReference type="PIRSF" id="PIRSF006816">
    <property type="entry name" value="Cyc3_hyd_g"/>
    <property type="match status" value="1"/>
</dbReference>
<dbReference type="GO" id="GO:0050660">
    <property type="term" value="F:flavin adenine dinucleotide binding"/>
    <property type="evidence" value="ECO:0007669"/>
    <property type="project" value="InterPro"/>
</dbReference>
<dbReference type="Proteomes" id="UP000070675">
    <property type="component" value="Unassembled WGS sequence"/>
</dbReference>
<dbReference type="SUPFAM" id="SSF63380">
    <property type="entry name" value="Riboflavin synthase domain-like"/>
    <property type="match status" value="1"/>
</dbReference>
<dbReference type="STRING" id="1393034.HMPREF3192_01350"/>
<feature type="binding site" evidence="1">
    <location>
        <position position="225"/>
    </location>
    <ligand>
        <name>[2Fe-2S] cluster</name>
        <dbReference type="ChEBI" id="CHEBI:190135"/>
    </ligand>
</feature>
<dbReference type="EMBL" id="LSCR01000042">
    <property type="protein sequence ID" value="KXB32979.1"/>
    <property type="molecule type" value="Genomic_DNA"/>
</dbReference>
<dbReference type="Gene3D" id="3.40.50.80">
    <property type="entry name" value="Nucleotide-binding domain of ferredoxin-NADP reductase (FNR) module"/>
    <property type="match status" value="1"/>
</dbReference>
<dbReference type="InterPro" id="IPR017927">
    <property type="entry name" value="FAD-bd_FR_type"/>
</dbReference>
<keyword evidence="1" id="KW-0479">Metal-binding</keyword>
<dbReference type="InterPro" id="IPR039261">
    <property type="entry name" value="FNR_nucleotide-bd"/>
</dbReference>
<evidence type="ECO:0000256" key="1">
    <source>
        <dbReference type="PIRSR" id="PIRSR006816-2"/>
    </source>
</evidence>
<evidence type="ECO:0000313" key="4">
    <source>
        <dbReference type="Proteomes" id="UP000070675"/>
    </source>
</evidence>
<dbReference type="InterPro" id="IPR050353">
    <property type="entry name" value="PyrK_electron_transfer"/>
</dbReference>
<evidence type="ECO:0000313" key="3">
    <source>
        <dbReference type="EMBL" id="KXB32979.1"/>
    </source>
</evidence>
<dbReference type="Pfam" id="PF10418">
    <property type="entry name" value="DHODB_Fe-S_bind"/>
    <property type="match status" value="1"/>
</dbReference>
<dbReference type="Gene3D" id="2.40.30.10">
    <property type="entry name" value="Translation factors"/>
    <property type="match status" value="1"/>
</dbReference>
<evidence type="ECO:0000259" key="2">
    <source>
        <dbReference type="PROSITE" id="PS51384"/>
    </source>
</evidence>
<dbReference type="PANTHER" id="PTHR43513">
    <property type="entry name" value="DIHYDROOROTATE DEHYDROGENASE B (NAD(+)), ELECTRON TRANSFER SUBUNIT"/>
    <property type="match status" value="1"/>
</dbReference>
<keyword evidence="1" id="KW-0411">Iron-sulfur</keyword>
<reference evidence="4" key="1">
    <citation type="submission" date="2016-01" db="EMBL/GenBank/DDBJ databases">
        <authorList>
            <person name="Mitreva M."/>
            <person name="Pepin K.H."/>
            <person name="Mihindukulasuriya K.A."/>
            <person name="Fulton R."/>
            <person name="Fronick C."/>
            <person name="O'Laughlin M."/>
            <person name="Miner T."/>
            <person name="Herter B."/>
            <person name="Rosa B.A."/>
            <person name="Cordes M."/>
            <person name="Tomlinson C."/>
            <person name="Wollam A."/>
            <person name="Palsikar V.B."/>
            <person name="Mardis E.R."/>
            <person name="Wilson R.K."/>
        </authorList>
    </citation>
    <scope>NUCLEOTIDE SEQUENCE [LARGE SCALE GENOMIC DNA]</scope>
    <source>
        <strain evidence="4">DNF00019</strain>
    </source>
</reference>
<feature type="binding site" evidence="1">
    <location>
        <position position="222"/>
    </location>
    <ligand>
        <name>[2Fe-2S] cluster</name>
        <dbReference type="ChEBI" id="CHEBI:190135"/>
    </ligand>
</feature>
<feature type="binding site" evidence="1">
    <location>
        <position position="237"/>
    </location>
    <ligand>
        <name>[2Fe-2S] cluster</name>
        <dbReference type="ChEBI" id="CHEBI:190135"/>
    </ligand>
</feature>
<dbReference type="InterPro" id="IPR012165">
    <property type="entry name" value="Cyt_c3_hydrogenase_gsu"/>
</dbReference>
<dbReference type="AlphaFoldDB" id="A0A133XPW1"/>
<dbReference type="PROSITE" id="PS51384">
    <property type="entry name" value="FAD_FR"/>
    <property type="match status" value="1"/>
</dbReference>
<accession>A0A133XPW1</accession>
<dbReference type="SUPFAM" id="SSF52343">
    <property type="entry name" value="Ferredoxin reductase-like, C-terminal NADP-linked domain"/>
    <property type="match status" value="1"/>
</dbReference>
<keyword evidence="1" id="KW-0408">Iron</keyword>
<dbReference type="OrthoDB" id="9796486at2"/>
<dbReference type="RefSeq" id="WP_066306389.1">
    <property type="nucleotide sequence ID" value="NZ_KQ959516.1"/>
</dbReference>
<protein>
    <submittedName>
        <fullName evidence="3">Oxidoreductase NAD-binding domain protein</fullName>
    </submittedName>
</protein>
<organism evidence="3 4">
    <name type="scientific">Atopobium deltae</name>
    <dbReference type="NCBI Taxonomy" id="1393034"/>
    <lineage>
        <taxon>Bacteria</taxon>
        <taxon>Bacillati</taxon>
        <taxon>Actinomycetota</taxon>
        <taxon>Coriobacteriia</taxon>
        <taxon>Coriobacteriales</taxon>
        <taxon>Atopobiaceae</taxon>
        <taxon>Atopobium</taxon>
    </lineage>
</organism>
<dbReference type="PATRIC" id="fig|1393034.3.peg.1313"/>
<dbReference type="GO" id="GO:0016491">
    <property type="term" value="F:oxidoreductase activity"/>
    <property type="evidence" value="ECO:0007669"/>
    <property type="project" value="InterPro"/>
</dbReference>
<dbReference type="PANTHER" id="PTHR43513:SF3">
    <property type="entry name" value="DIHYDROOROTATE DEHYDROGENASE B (NAD(+)), ELECTRON TRANSFER SUBUNIT-RELATED"/>
    <property type="match status" value="1"/>
</dbReference>
<keyword evidence="4" id="KW-1185">Reference proteome</keyword>
<feature type="domain" description="FAD-binding FR-type" evidence="2">
    <location>
        <begin position="1"/>
        <end position="95"/>
    </location>
</feature>
<dbReference type="CDD" id="cd06219">
    <property type="entry name" value="DHOD_e_trans_like1"/>
    <property type="match status" value="1"/>
</dbReference>
<dbReference type="GO" id="GO:0046872">
    <property type="term" value="F:metal ion binding"/>
    <property type="evidence" value="ECO:0007669"/>
    <property type="project" value="UniProtKB-KW"/>
</dbReference>
<gene>
    <name evidence="3" type="ORF">HMPREF3192_01350</name>
</gene>
<comment type="caution">
    <text evidence="3">The sequence shown here is derived from an EMBL/GenBank/DDBJ whole genome shotgun (WGS) entry which is preliminary data.</text>
</comment>
<keyword evidence="1" id="KW-0001">2Fe-2S</keyword>
<comment type="cofactor">
    <cofactor evidence="1">
        <name>[2Fe-2S] cluster</name>
        <dbReference type="ChEBI" id="CHEBI:190135"/>
    </cofactor>
    <text evidence="1">Binds 1 [2Fe-2S] cluster per subunit.</text>
</comment>
<dbReference type="GO" id="GO:0006221">
    <property type="term" value="P:pyrimidine nucleotide biosynthetic process"/>
    <property type="evidence" value="ECO:0007669"/>
    <property type="project" value="InterPro"/>
</dbReference>
<dbReference type="GO" id="GO:0051537">
    <property type="term" value="F:2 iron, 2 sulfur cluster binding"/>
    <property type="evidence" value="ECO:0007669"/>
    <property type="project" value="UniProtKB-KW"/>
</dbReference>
<dbReference type="InterPro" id="IPR017938">
    <property type="entry name" value="Riboflavin_synthase-like_b-brl"/>
</dbReference>
<sequence>MYKILQKTQFSENVFKFRIETAEIAKHAHAGQFLMVRANELSERVPFTFADWDVKAGWVEFIFMVIGKTTRMLATYQEGDFLQDVTGPLGMPTQLKEGRWAVIGGGVGLAIAFPVTRLLAHAGYEVHAIMGARTKELLLLEQQFRELLPSDHIHITTDDGSYGEKGVVTQPLGRLLQANVADRVFCVGPVSMMKFSTLTAEKYNTPITASLNPIMVDGTGMCGCCRVEIGDETKFACVDGPDFDATKVNWDDLRMRQASYLTEEKQALKAYEEKMCPCHK</sequence>
<dbReference type="NCBIfam" id="NF004862">
    <property type="entry name" value="PRK06222.1"/>
    <property type="match status" value="1"/>
</dbReference>
<dbReference type="InterPro" id="IPR019480">
    <property type="entry name" value="Dihydroorotate_DH_Fe-S-bd"/>
</dbReference>
<name>A0A133XPW1_9ACTN</name>
<proteinExistence type="predicted"/>